<feature type="binding site" evidence="4">
    <location>
        <begin position="157"/>
        <end position="158"/>
    </location>
    <ligand>
        <name>UDP-N-acetyl-alpha-D-muramoyl-L-alanyl-D-glutamate</name>
        <dbReference type="ChEBI" id="CHEBI:83900"/>
    </ligand>
</feature>
<dbReference type="Gene3D" id="3.40.1190.10">
    <property type="entry name" value="Mur-like, catalytic domain"/>
    <property type="match status" value="1"/>
</dbReference>
<keyword evidence="9" id="KW-1185">Reference proteome</keyword>
<dbReference type="GO" id="GO:0071555">
    <property type="term" value="P:cell wall organization"/>
    <property type="evidence" value="ECO:0007669"/>
    <property type="project" value="UniProtKB-KW"/>
</dbReference>
<keyword evidence="4 5" id="KW-0133">Cell shape</keyword>
<comment type="similarity">
    <text evidence="1 4">Belongs to the MurCDEF family. MurE subfamily.</text>
</comment>
<dbReference type="STRING" id="1035195.HMPREF9997_01673"/>
<name>L1MFE4_9CORY</name>
<keyword evidence="4 5" id="KW-0961">Cell wall biogenesis/degradation</keyword>
<dbReference type="Proteomes" id="UP000010445">
    <property type="component" value="Unassembled WGS sequence"/>
</dbReference>
<dbReference type="InterPro" id="IPR036565">
    <property type="entry name" value="Mur-like_cat_sf"/>
</dbReference>
<evidence type="ECO:0000313" key="9">
    <source>
        <dbReference type="Proteomes" id="UP000010445"/>
    </source>
</evidence>
<evidence type="ECO:0000256" key="4">
    <source>
        <dbReference type="HAMAP-Rule" id="MF_00208"/>
    </source>
</evidence>
<dbReference type="Gene3D" id="3.90.190.20">
    <property type="entry name" value="Mur ligase, C-terminal domain"/>
    <property type="match status" value="1"/>
</dbReference>
<feature type="binding site" evidence="4">
    <location>
        <position position="31"/>
    </location>
    <ligand>
        <name>UDP-N-acetyl-alpha-D-muramoyl-L-alanyl-D-glutamate</name>
        <dbReference type="ChEBI" id="CHEBI:83900"/>
    </ligand>
</feature>
<dbReference type="InterPro" id="IPR035911">
    <property type="entry name" value="MurE/MurF_N"/>
</dbReference>
<comment type="caution">
    <text evidence="8">The sequence shown here is derived from an EMBL/GenBank/DDBJ whole genome shotgun (WGS) entry which is preliminary data.</text>
</comment>
<keyword evidence="4" id="KW-0067">ATP-binding</keyword>
<dbReference type="NCBIfam" id="NF001126">
    <property type="entry name" value="PRK00139.1-4"/>
    <property type="match status" value="1"/>
</dbReference>
<feature type="binding site" evidence="4">
    <location>
        <begin position="407"/>
        <end position="410"/>
    </location>
    <ligand>
        <name>meso-2,6-diaminopimelate</name>
        <dbReference type="ChEBI" id="CHEBI:57791"/>
    </ligand>
</feature>
<dbReference type="SUPFAM" id="SSF63418">
    <property type="entry name" value="MurE/MurF N-terminal domain"/>
    <property type="match status" value="1"/>
</dbReference>
<evidence type="ECO:0000256" key="1">
    <source>
        <dbReference type="ARBA" id="ARBA00005898"/>
    </source>
</evidence>
<dbReference type="HAMAP" id="MF_00208">
    <property type="entry name" value="MurE"/>
    <property type="match status" value="1"/>
</dbReference>
<dbReference type="PATRIC" id="fig|1035195.3.peg.1512"/>
<dbReference type="AlphaFoldDB" id="L1MFE4"/>
<dbReference type="GO" id="GO:0009252">
    <property type="term" value="P:peptidoglycan biosynthetic process"/>
    <property type="evidence" value="ECO:0007669"/>
    <property type="project" value="UniProtKB-UniRule"/>
</dbReference>
<feature type="short sequence motif" description="Meso-diaminopimelate recognition motif" evidence="4">
    <location>
        <begin position="407"/>
        <end position="410"/>
    </location>
</feature>
<dbReference type="OrthoDB" id="9800958at2"/>
<keyword evidence="3 4" id="KW-0131">Cell cycle</keyword>
<keyword evidence="4" id="KW-0547">Nucleotide-binding</keyword>
<feature type="domain" description="Mur ligase central" evidence="7">
    <location>
        <begin position="113"/>
        <end position="313"/>
    </location>
</feature>
<feature type="binding site" evidence="4">
    <location>
        <position position="463"/>
    </location>
    <ligand>
        <name>meso-2,6-diaminopimelate</name>
        <dbReference type="ChEBI" id="CHEBI:57791"/>
    </ligand>
</feature>
<keyword evidence="4" id="KW-0460">Magnesium</keyword>
<feature type="binding site" evidence="4">
    <location>
        <position position="184"/>
    </location>
    <ligand>
        <name>UDP-N-acetyl-alpha-D-muramoyl-L-alanyl-D-glutamate</name>
        <dbReference type="ChEBI" id="CHEBI:83900"/>
    </ligand>
</feature>
<dbReference type="GO" id="GO:0005737">
    <property type="term" value="C:cytoplasm"/>
    <property type="evidence" value="ECO:0007669"/>
    <property type="project" value="UniProtKB-SubCell"/>
</dbReference>
<comment type="catalytic activity">
    <reaction evidence="4">
        <text>UDP-N-acetyl-alpha-D-muramoyl-L-alanyl-D-glutamate + meso-2,6-diaminopimelate + ATP = UDP-N-acetyl-alpha-D-muramoyl-L-alanyl-gamma-D-glutamyl-meso-2,6-diaminopimelate + ADP + phosphate + H(+)</text>
        <dbReference type="Rhea" id="RHEA:23676"/>
        <dbReference type="ChEBI" id="CHEBI:15378"/>
        <dbReference type="ChEBI" id="CHEBI:30616"/>
        <dbReference type="ChEBI" id="CHEBI:43474"/>
        <dbReference type="ChEBI" id="CHEBI:57791"/>
        <dbReference type="ChEBI" id="CHEBI:83900"/>
        <dbReference type="ChEBI" id="CHEBI:83905"/>
        <dbReference type="ChEBI" id="CHEBI:456216"/>
        <dbReference type="EC" id="6.3.2.13"/>
    </reaction>
</comment>
<protein>
    <recommendedName>
        <fullName evidence="4">UDP-N-acetylmuramoyl-L-alanyl-D-glutamate--2,6-diaminopimelate ligase</fullName>
        <ecNumber evidence="4">6.3.2.13</ecNumber>
    </recommendedName>
    <alternativeName>
        <fullName evidence="4">Meso-A2pm-adding enzyme</fullName>
    </alternativeName>
    <alternativeName>
        <fullName evidence="4">Meso-diaminopimelate-adding enzyme</fullName>
    </alternativeName>
    <alternativeName>
        <fullName evidence="4">UDP-MurNAc-L-Ala-D-Glu:meso-diaminopimelate ligase</fullName>
    </alternativeName>
    <alternativeName>
        <fullName evidence="4">UDP-MurNAc-tripeptide synthetase</fullName>
    </alternativeName>
    <alternativeName>
        <fullName evidence="4">UDP-N-acetylmuramyl-tripeptide synthetase</fullName>
    </alternativeName>
</protein>
<dbReference type="eggNOG" id="COG0769">
    <property type="taxonomic scope" value="Bacteria"/>
</dbReference>
<comment type="subcellular location">
    <subcellularLocation>
        <location evidence="4 5">Cytoplasm</location>
    </subcellularLocation>
</comment>
<dbReference type="Gene3D" id="3.40.1390.10">
    <property type="entry name" value="MurE/MurF, N-terminal domain"/>
    <property type="match status" value="1"/>
</dbReference>
<keyword evidence="4 8" id="KW-0436">Ligase</keyword>
<comment type="cofactor">
    <cofactor evidence="4">
        <name>Mg(2+)</name>
        <dbReference type="ChEBI" id="CHEBI:18420"/>
    </cofactor>
</comment>
<dbReference type="UniPathway" id="UPA00219"/>
<organism evidence="8 9">
    <name type="scientific">Corynebacterium durum F0235</name>
    <dbReference type="NCBI Taxonomy" id="1035195"/>
    <lineage>
        <taxon>Bacteria</taxon>
        <taxon>Bacillati</taxon>
        <taxon>Actinomycetota</taxon>
        <taxon>Actinomycetes</taxon>
        <taxon>Mycobacteriales</taxon>
        <taxon>Corynebacteriaceae</taxon>
        <taxon>Corynebacterium</taxon>
    </lineage>
</organism>
<evidence type="ECO:0000313" key="8">
    <source>
        <dbReference type="EMBL" id="EKX89770.1"/>
    </source>
</evidence>
<keyword evidence="4 5" id="KW-0573">Peptidoglycan synthesis</keyword>
<dbReference type="NCBIfam" id="TIGR01085">
    <property type="entry name" value="murE"/>
    <property type="match status" value="1"/>
</dbReference>
<feature type="domain" description="Mur ligase C-terminal" evidence="6">
    <location>
        <begin position="334"/>
        <end position="461"/>
    </location>
</feature>
<dbReference type="SUPFAM" id="SSF53623">
    <property type="entry name" value="MurD-like peptide ligases, catalytic domain"/>
    <property type="match status" value="1"/>
</dbReference>
<dbReference type="GO" id="GO:0008765">
    <property type="term" value="F:UDP-N-acetylmuramoylalanyl-D-glutamate-2,6-diaminopimelate ligase activity"/>
    <property type="evidence" value="ECO:0007669"/>
    <property type="project" value="UniProtKB-UniRule"/>
</dbReference>
<comment type="caution">
    <text evidence="4">Lacks conserved residue(s) required for the propagation of feature annotation.</text>
</comment>
<dbReference type="EMBL" id="AMEM01000022">
    <property type="protein sequence ID" value="EKX89770.1"/>
    <property type="molecule type" value="Genomic_DNA"/>
</dbReference>
<reference evidence="8 9" key="1">
    <citation type="submission" date="2012-05" db="EMBL/GenBank/DDBJ databases">
        <authorList>
            <person name="Weinstock G."/>
            <person name="Sodergren E."/>
            <person name="Lobos E.A."/>
            <person name="Fulton L."/>
            <person name="Fulton R."/>
            <person name="Courtney L."/>
            <person name="Fronick C."/>
            <person name="O'Laughlin M."/>
            <person name="Godfrey J."/>
            <person name="Wilson R.M."/>
            <person name="Miner T."/>
            <person name="Farmer C."/>
            <person name="Delehaunty K."/>
            <person name="Cordes M."/>
            <person name="Minx P."/>
            <person name="Tomlinson C."/>
            <person name="Chen J."/>
            <person name="Wollam A."/>
            <person name="Pepin K.H."/>
            <person name="Bhonagiri V."/>
            <person name="Zhang X."/>
            <person name="Suruliraj S."/>
            <person name="Warren W."/>
            <person name="Mitreva M."/>
            <person name="Mardis E.R."/>
            <person name="Wilson R.K."/>
        </authorList>
    </citation>
    <scope>NUCLEOTIDE SEQUENCE [LARGE SCALE GENOMIC DNA]</scope>
    <source>
        <strain evidence="8 9">F0235</strain>
    </source>
</reference>
<keyword evidence="2 4" id="KW-0132">Cell division</keyword>
<evidence type="ECO:0000259" key="7">
    <source>
        <dbReference type="Pfam" id="PF08245"/>
    </source>
</evidence>
<dbReference type="NCBIfam" id="NF001124">
    <property type="entry name" value="PRK00139.1-2"/>
    <property type="match status" value="1"/>
</dbReference>
<dbReference type="InterPro" id="IPR005761">
    <property type="entry name" value="UDP-N-AcMur-Glu-dNH2Pim_ligase"/>
</dbReference>
<dbReference type="HOGENOM" id="CLU_022291_4_1_11"/>
<dbReference type="SUPFAM" id="SSF53244">
    <property type="entry name" value="MurD-like peptide ligases, peptide-binding domain"/>
    <property type="match status" value="1"/>
</dbReference>
<feature type="binding site" evidence="4">
    <location>
        <position position="459"/>
    </location>
    <ligand>
        <name>meso-2,6-diaminopimelate</name>
        <dbReference type="ChEBI" id="CHEBI:57791"/>
    </ligand>
</feature>
<feature type="binding site" evidence="4">
    <location>
        <begin position="115"/>
        <end position="121"/>
    </location>
    <ligand>
        <name>ATP</name>
        <dbReference type="ChEBI" id="CHEBI:30616"/>
    </ligand>
</feature>
<accession>L1MFE4</accession>
<dbReference type="InterPro" id="IPR036615">
    <property type="entry name" value="Mur_ligase_C_dom_sf"/>
</dbReference>
<feature type="binding site" evidence="4">
    <location>
        <position position="192"/>
    </location>
    <ligand>
        <name>UDP-N-acetyl-alpha-D-muramoyl-L-alanyl-D-glutamate</name>
        <dbReference type="ChEBI" id="CHEBI:83900"/>
    </ligand>
</feature>
<dbReference type="PANTHER" id="PTHR23135:SF4">
    <property type="entry name" value="UDP-N-ACETYLMURAMOYL-L-ALANYL-D-GLUTAMATE--2,6-DIAMINOPIMELATE LIGASE MURE HOMOLOG, CHLOROPLASTIC"/>
    <property type="match status" value="1"/>
</dbReference>
<gene>
    <name evidence="4" type="primary">murE</name>
    <name evidence="8" type="ORF">HMPREF9997_01673</name>
</gene>
<dbReference type="GO" id="GO:0008360">
    <property type="term" value="P:regulation of cell shape"/>
    <property type="evidence" value="ECO:0007669"/>
    <property type="project" value="UniProtKB-KW"/>
</dbReference>
<dbReference type="InterPro" id="IPR004101">
    <property type="entry name" value="Mur_ligase_C"/>
</dbReference>
<dbReference type="GO" id="GO:0051301">
    <property type="term" value="P:cell division"/>
    <property type="evidence" value="ECO:0007669"/>
    <property type="project" value="UniProtKB-KW"/>
</dbReference>
<evidence type="ECO:0000256" key="3">
    <source>
        <dbReference type="ARBA" id="ARBA00023306"/>
    </source>
</evidence>
<evidence type="ECO:0000259" key="6">
    <source>
        <dbReference type="Pfam" id="PF02875"/>
    </source>
</evidence>
<comment type="pathway">
    <text evidence="4 5">Cell wall biogenesis; peptidoglycan biosynthesis.</text>
</comment>
<dbReference type="GO" id="GO:0000287">
    <property type="term" value="F:magnesium ion binding"/>
    <property type="evidence" value="ECO:0007669"/>
    <property type="project" value="UniProtKB-UniRule"/>
</dbReference>
<comment type="PTM">
    <text evidence="4">Carboxylation is probably crucial for Mg(2+) binding and, consequently, for the gamma-phosphate positioning of ATP.</text>
</comment>
<proteinExistence type="inferred from homology"/>
<dbReference type="EC" id="6.3.2.13" evidence="4"/>
<dbReference type="GO" id="GO:0005524">
    <property type="term" value="F:ATP binding"/>
    <property type="evidence" value="ECO:0007669"/>
    <property type="project" value="UniProtKB-UniRule"/>
</dbReference>
<dbReference type="PANTHER" id="PTHR23135">
    <property type="entry name" value="MUR LIGASE FAMILY MEMBER"/>
    <property type="match status" value="1"/>
</dbReference>
<keyword evidence="4" id="KW-0963">Cytoplasm</keyword>
<dbReference type="InterPro" id="IPR013221">
    <property type="entry name" value="Mur_ligase_cen"/>
</dbReference>
<comment type="function">
    <text evidence="4">Catalyzes the addition of meso-diaminopimelic acid to the nucleotide precursor UDP-N-acetylmuramoyl-L-alanyl-D-glutamate (UMAG) in the biosynthesis of bacterial cell-wall peptidoglycan.</text>
</comment>
<feature type="modified residue" description="N6-carboxylysine" evidence="4">
    <location>
        <position position="224"/>
    </location>
</feature>
<evidence type="ECO:0000256" key="2">
    <source>
        <dbReference type="ARBA" id="ARBA00022618"/>
    </source>
</evidence>
<dbReference type="Pfam" id="PF02875">
    <property type="entry name" value="Mur_ligase_C"/>
    <property type="match status" value="1"/>
</dbReference>
<feature type="binding site" evidence="4">
    <location>
        <position position="383"/>
    </location>
    <ligand>
        <name>meso-2,6-diaminopimelate</name>
        <dbReference type="ChEBI" id="CHEBI:57791"/>
    </ligand>
</feature>
<dbReference type="Pfam" id="PF08245">
    <property type="entry name" value="Mur_ligase_M"/>
    <property type="match status" value="1"/>
</dbReference>
<dbReference type="RefSeq" id="WP_006063902.1">
    <property type="nucleotide sequence ID" value="NZ_KB290831.1"/>
</dbReference>
<evidence type="ECO:0000256" key="5">
    <source>
        <dbReference type="RuleBase" id="RU004135"/>
    </source>
</evidence>
<sequence length="490" mass="50718">MVSAPSLGELASLSGGTIYQGQDVTVEAIGLVAQELAPGALFAAVPGTRVHGATFAADTEAAAILTDEAGVEILQKAGETRPILVVPHVRSVLGTVSARVFGDPSQQLTMIGITGTSGKTTTSYLLEAGLMAEGHKVGLIGTTGTRIDGVAVPTKLTTPEAPKLQELFAQMRDEGVTHVVMEVSSHAIALGRVAGTHFTVGAFTNLSQDHLDFHHSMEEYFEAKAAFFRPGPEHSVVCVDDAWGRRMAEAAGVDTLTVSTGSEPAAVTTRNVVVEPDGSQRFEVLIDGAPIPVHLPVPGAFNVANAALALAAASAAGSDPQVVAQGMSTIQVPGRMEKIDAGQDFLAVVDYAHKPAAVAAMLDTLRQQATGRIGVVLGAGGDRDAEKRPLMGAAAAERADLVIITDDNPRSEDPELIRNAIVAGTADLPAEVRVIGDRAEAIRAAVSWAGPGDAIVIAGKGHETGQLVNGVTHHFDDREELLAALKGEHS</sequence>